<organism evidence="1 2">
    <name type="scientific">Linum tenue</name>
    <dbReference type="NCBI Taxonomy" id="586396"/>
    <lineage>
        <taxon>Eukaryota</taxon>
        <taxon>Viridiplantae</taxon>
        <taxon>Streptophyta</taxon>
        <taxon>Embryophyta</taxon>
        <taxon>Tracheophyta</taxon>
        <taxon>Spermatophyta</taxon>
        <taxon>Magnoliopsida</taxon>
        <taxon>eudicotyledons</taxon>
        <taxon>Gunneridae</taxon>
        <taxon>Pentapetalae</taxon>
        <taxon>rosids</taxon>
        <taxon>fabids</taxon>
        <taxon>Malpighiales</taxon>
        <taxon>Linaceae</taxon>
        <taxon>Linum</taxon>
    </lineage>
</organism>
<accession>A0AAV0N269</accession>
<dbReference type="AlphaFoldDB" id="A0AAV0N269"/>
<proteinExistence type="predicted"/>
<comment type="caution">
    <text evidence="1">The sequence shown here is derived from an EMBL/GenBank/DDBJ whole genome shotgun (WGS) entry which is preliminary data.</text>
</comment>
<evidence type="ECO:0000313" key="2">
    <source>
        <dbReference type="Proteomes" id="UP001154282"/>
    </source>
</evidence>
<name>A0AAV0N269_9ROSI</name>
<keyword evidence="2" id="KW-1185">Reference proteome</keyword>
<sequence>MRRFEHGISFLRVVGAVFLHQPLHLRRRRRRLGSPRPSPHVLQLHLQVQFLLRPHLLHRHRSRRFSSCLRGDPSSLICLLP</sequence>
<evidence type="ECO:0000313" key="1">
    <source>
        <dbReference type="EMBL" id="CAI0452522.1"/>
    </source>
</evidence>
<gene>
    <name evidence="1" type="ORF">LITE_LOCUS31254</name>
</gene>
<protein>
    <submittedName>
        <fullName evidence="1">Uncharacterized protein</fullName>
    </submittedName>
</protein>
<dbReference type="Proteomes" id="UP001154282">
    <property type="component" value="Unassembled WGS sequence"/>
</dbReference>
<dbReference type="EMBL" id="CAMGYJ010000007">
    <property type="protein sequence ID" value="CAI0452522.1"/>
    <property type="molecule type" value="Genomic_DNA"/>
</dbReference>
<reference evidence="1" key="1">
    <citation type="submission" date="2022-08" db="EMBL/GenBank/DDBJ databases">
        <authorList>
            <person name="Gutierrez-Valencia J."/>
        </authorList>
    </citation>
    <scope>NUCLEOTIDE SEQUENCE</scope>
</reference>